<evidence type="ECO:0000256" key="2">
    <source>
        <dbReference type="ARBA" id="ARBA00022448"/>
    </source>
</evidence>
<dbReference type="InterPro" id="IPR000515">
    <property type="entry name" value="MetI-like"/>
</dbReference>
<gene>
    <name evidence="10" type="ORF">DVK44_10110</name>
</gene>
<comment type="similarity">
    <text evidence="7">Belongs to the binding-protein-dependent transport system permease family.</text>
</comment>
<dbReference type="PANTHER" id="PTHR43744:SF12">
    <property type="entry name" value="ABC TRANSPORTER PERMEASE PROTEIN MG189-RELATED"/>
    <property type="match status" value="1"/>
</dbReference>
<name>A0A345HMT0_9ACTN</name>
<dbReference type="EMBL" id="CP031194">
    <property type="protein sequence ID" value="AXG78004.1"/>
    <property type="molecule type" value="Genomic_DNA"/>
</dbReference>
<dbReference type="SUPFAM" id="SSF161098">
    <property type="entry name" value="MetI-like"/>
    <property type="match status" value="1"/>
</dbReference>
<keyword evidence="11" id="KW-1185">Reference proteome</keyword>
<dbReference type="RefSeq" id="WP_114659369.1">
    <property type="nucleotide sequence ID" value="NZ_CP031194.1"/>
</dbReference>
<evidence type="ECO:0000256" key="4">
    <source>
        <dbReference type="ARBA" id="ARBA00022692"/>
    </source>
</evidence>
<feature type="transmembrane region" description="Helical" evidence="7">
    <location>
        <begin position="222"/>
        <end position="247"/>
    </location>
</feature>
<evidence type="ECO:0000259" key="9">
    <source>
        <dbReference type="PROSITE" id="PS50928"/>
    </source>
</evidence>
<dbReference type="CDD" id="cd06261">
    <property type="entry name" value="TM_PBP2"/>
    <property type="match status" value="1"/>
</dbReference>
<keyword evidence="6 7" id="KW-0472">Membrane</keyword>
<feature type="transmembrane region" description="Helical" evidence="7">
    <location>
        <begin position="146"/>
        <end position="170"/>
    </location>
</feature>
<evidence type="ECO:0000256" key="7">
    <source>
        <dbReference type="RuleBase" id="RU363032"/>
    </source>
</evidence>
<accession>A0A345HMT0</accession>
<proteinExistence type="inferred from homology"/>
<dbReference type="GO" id="GO:0055085">
    <property type="term" value="P:transmembrane transport"/>
    <property type="evidence" value="ECO:0007669"/>
    <property type="project" value="InterPro"/>
</dbReference>
<keyword evidence="2 7" id="KW-0813">Transport</keyword>
<sequence length="316" mass="33588">MSTTTSRTPALGGEHGENGSAGQRDQDGKGGKRGKGGKGKGAGRQLHGGKITYAVLTLFTVGSLFPLVWTAIAASRNNTRLAQTPPPFWFGGNLFKNLEIAWTDANMGTALFNTTLVAGSIAAGTVLFSTLAGFAFAKLRFRFQNVLLLMVIGTMMVPPQLSVVPLYMMVAKLSWTDQLQSVILPTLVSAFGVFFMRQYLLGALPGELVEAARVDGASSWRVVWHVVFPAARPAMAVLGMLTFVMAWNDFFWPIIALTQNGSPTVQVALTGLGRGYIPDQSVIMAGALLGTLPLLIAFVLFGKHIVGGIMQGAVKG</sequence>
<dbReference type="GO" id="GO:0005886">
    <property type="term" value="C:plasma membrane"/>
    <property type="evidence" value="ECO:0007669"/>
    <property type="project" value="UniProtKB-SubCell"/>
</dbReference>
<protein>
    <submittedName>
        <fullName evidence="10">Carbohydrate ABC transporter permease</fullName>
    </submittedName>
</protein>
<feature type="transmembrane region" description="Helical" evidence="7">
    <location>
        <begin position="282"/>
        <end position="301"/>
    </location>
</feature>
<evidence type="ECO:0000256" key="6">
    <source>
        <dbReference type="ARBA" id="ARBA00023136"/>
    </source>
</evidence>
<evidence type="ECO:0000256" key="3">
    <source>
        <dbReference type="ARBA" id="ARBA00022475"/>
    </source>
</evidence>
<feature type="region of interest" description="Disordered" evidence="8">
    <location>
        <begin position="1"/>
        <end position="43"/>
    </location>
</feature>
<dbReference type="OrthoDB" id="2063054at2"/>
<feature type="domain" description="ABC transmembrane type-1" evidence="9">
    <location>
        <begin position="111"/>
        <end position="301"/>
    </location>
</feature>
<comment type="subcellular location">
    <subcellularLocation>
        <location evidence="1 7">Cell membrane</location>
        <topology evidence="1 7">Multi-pass membrane protein</topology>
    </subcellularLocation>
</comment>
<evidence type="ECO:0000313" key="10">
    <source>
        <dbReference type="EMBL" id="AXG78004.1"/>
    </source>
</evidence>
<dbReference type="PROSITE" id="PS50928">
    <property type="entry name" value="ABC_TM1"/>
    <property type="match status" value="1"/>
</dbReference>
<dbReference type="Proteomes" id="UP000253868">
    <property type="component" value="Chromosome"/>
</dbReference>
<evidence type="ECO:0000256" key="1">
    <source>
        <dbReference type="ARBA" id="ARBA00004651"/>
    </source>
</evidence>
<keyword evidence="4 7" id="KW-0812">Transmembrane</keyword>
<dbReference type="Gene3D" id="1.10.3720.10">
    <property type="entry name" value="MetI-like"/>
    <property type="match status" value="1"/>
</dbReference>
<feature type="transmembrane region" description="Helical" evidence="7">
    <location>
        <begin position="51"/>
        <end position="72"/>
    </location>
</feature>
<organism evidence="10 11">
    <name type="scientific">Streptomyces paludis</name>
    <dbReference type="NCBI Taxonomy" id="2282738"/>
    <lineage>
        <taxon>Bacteria</taxon>
        <taxon>Bacillati</taxon>
        <taxon>Actinomycetota</taxon>
        <taxon>Actinomycetes</taxon>
        <taxon>Kitasatosporales</taxon>
        <taxon>Streptomycetaceae</taxon>
        <taxon>Streptomyces</taxon>
    </lineage>
</organism>
<evidence type="ECO:0000256" key="5">
    <source>
        <dbReference type="ARBA" id="ARBA00022989"/>
    </source>
</evidence>
<evidence type="ECO:0000256" key="8">
    <source>
        <dbReference type="SAM" id="MobiDB-lite"/>
    </source>
</evidence>
<dbReference type="AlphaFoldDB" id="A0A345HMT0"/>
<dbReference type="KEGG" id="spad:DVK44_10110"/>
<keyword evidence="3" id="KW-1003">Cell membrane</keyword>
<keyword evidence="5 7" id="KW-1133">Transmembrane helix</keyword>
<feature type="transmembrane region" description="Helical" evidence="7">
    <location>
        <begin position="182"/>
        <end position="201"/>
    </location>
</feature>
<dbReference type="PANTHER" id="PTHR43744">
    <property type="entry name" value="ABC TRANSPORTER PERMEASE PROTEIN MG189-RELATED-RELATED"/>
    <property type="match status" value="1"/>
</dbReference>
<dbReference type="Pfam" id="PF00528">
    <property type="entry name" value="BPD_transp_1"/>
    <property type="match status" value="1"/>
</dbReference>
<feature type="transmembrane region" description="Helical" evidence="7">
    <location>
        <begin position="116"/>
        <end position="137"/>
    </location>
</feature>
<dbReference type="InterPro" id="IPR035906">
    <property type="entry name" value="MetI-like_sf"/>
</dbReference>
<reference evidence="11" key="1">
    <citation type="submission" date="2018-07" db="EMBL/GenBank/DDBJ databases">
        <authorList>
            <person name="Zhao J."/>
        </authorList>
    </citation>
    <scope>NUCLEOTIDE SEQUENCE [LARGE SCALE GENOMIC DNA]</scope>
    <source>
        <strain evidence="11">GSSD-12</strain>
    </source>
</reference>
<evidence type="ECO:0000313" key="11">
    <source>
        <dbReference type="Proteomes" id="UP000253868"/>
    </source>
</evidence>